<comment type="caution">
    <text evidence="1">The sequence shown here is derived from an EMBL/GenBank/DDBJ whole genome shotgun (WGS) entry which is preliminary data.</text>
</comment>
<dbReference type="EMBL" id="JAHUTI010035408">
    <property type="protein sequence ID" value="MED6243708.1"/>
    <property type="molecule type" value="Genomic_DNA"/>
</dbReference>
<organism evidence="1 2">
    <name type="scientific">Ataeniobius toweri</name>
    <dbReference type="NCBI Taxonomy" id="208326"/>
    <lineage>
        <taxon>Eukaryota</taxon>
        <taxon>Metazoa</taxon>
        <taxon>Chordata</taxon>
        <taxon>Craniata</taxon>
        <taxon>Vertebrata</taxon>
        <taxon>Euteleostomi</taxon>
        <taxon>Actinopterygii</taxon>
        <taxon>Neopterygii</taxon>
        <taxon>Teleostei</taxon>
        <taxon>Neoteleostei</taxon>
        <taxon>Acanthomorphata</taxon>
        <taxon>Ovalentaria</taxon>
        <taxon>Atherinomorphae</taxon>
        <taxon>Cyprinodontiformes</taxon>
        <taxon>Goodeidae</taxon>
        <taxon>Ataeniobius</taxon>
    </lineage>
</organism>
<keyword evidence="2" id="KW-1185">Reference proteome</keyword>
<protein>
    <submittedName>
        <fullName evidence="1">Uncharacterized protein</fullName>
    </submittedName>
</protein>
<evidence type="ECO:0000313" key="2">
    <source>
        <dbReference type="Proteomes" id="UP001345963"/>
    </source>
</evidence>
<gene>
    <name evidence="1" type="ORF">ATANTOWER_025493</name>
</gene>
<reference evidence="1 2" key="1">
    <citation type="submission" date="2021-07" db="EMBL/GenBank/DDBJ databases">
        <authorList>
            <person name="Palmer J.M."/>
        </authorList>
    </citation>
    <scope>NUCLEOTIDE SEQUENCE [LARGE SCALE GENOMIC DNA]</scope>
    <source>
        <strain evidence="1 2">AT_MEX2019</strain>
        <tissue evidence="1">Muscle</tissue>
    </source>
</reference>
<dbReference type="Proteomes" id="UP001345963">
    <property type="component" value="Unassembled WGS sequence"/>
</dbReference>
<evidence type="ECO:0000313" key="1">
    <source>
        <dbReference type="EMBL" id="MED6243708.1"/>
    </source>
</evidence>
<name>A0ABU7B019_9TELE</name>
<proteinExistence type="predicted"/>
<accession>A0ABU7B019</accession>
<sequence length="159" mass="17942">MHSCSPFRSLKAGETLEEVSDCYLYLRDNGTCKPRSVLACVLSSWLPFPALFFPRLLSAKPCSGFTFKALSRFRLDSKGLPGSHRQDCRISPRSPCSACPLSNNTHHLEKLAHTTHRSCQPQSLWLAHFPSGLYIPTTNEPITEVRQLRSRHCQKTLTQ</sequence>